<evidence type="ECO:0000256" key="11">
    <source>
        <dbReference type="SAM" id="MobiDB-lite"/>
    </source>
</evidence>
<comment type="similarity">
    <text evidence="1 7 8">Belongs to the universal ribosomal protein uL22 family.</text>
</comment>
<proteinExistence type="inferred from homology"/>
<dbReference type="CDD" id="cd00336">
    <property type="entry name" value="Ribosomal_L22"/>
    <property type="match status" value="1"/>
</dbReference>
<keyword evidence="5 7" id="KW-0687">Ribonucleoprotein</keyword>
<feature type="compositionally biased region" description="Basic residues" evidence="11">
    <location>
        <begin position="139"/>
        <end position="148"/>
    </location>
</feature>
<evidence type="ECO:0000256" key="10">
    <source>
        <dbReference type="RuleBase" id="RU004008"/>
    </source>
</evidence>
<evidence type="ECO:0000256" key="6">
    <source>
        <dbReference type="ARBA" id="ARBA00035207"/>
    </source>
</evidence>
<comment type="subunit">
    <text evidence="7 9">Part of the 50S ribosomal subunit.</text>
</comment>
<dbReference type="GO" id="GO:0019843">
    <property type="term" value="F:rRNA binding"/>
    <property type="evidence" value="ECO:0007669"/>
    <property type="project" value="UniProtKB-UniRule"/>
</dbReference>
<evidence type="ECO:0000256" key="4">
    <source>
        <dbReference type="ARBA" id="ARBA00022980"/>
    </source>
</evidence>
<reference evidence="12 13" key="1">
    <citation type="journal article" date="2016" name="Nat. Commun.">
        <title>Thousands of microbial genomes shed light on interconnected biogeochemical processes in an aquifer system.</title>
        <authorList>
            <person name="Anantharaman K."/>
            <person name="Brown C.T."/>
            <person name="Hug L.A."/>
            <person name="Sharon I."/>
            <person name="Castelle C.J."/>
            <person name="Probst A.J."/>
            <person name="Thomas B.C."/>
            <person name="Singh A."/>
            <person name="Wilkins M.J."/>
            <person name="Karaoz U."/>
            <person name="Brodie E.L."/>
            <person name="Williams K.H."/>
            <person name="Hubbard S.S."/>
            <person name="Banfield J.F."/>
        </authorList>
    </citation>
    <scope>NUCLEOTIDE SEQUENCE [LARGE SCALE GENOMIC DNA]</scope>
</reference>
<keyword evidence="3 7" id="KW-0694">RNA-binding</keyword>
<dbReference type="EMBL" id="MHCI01000017">
    <property type="protein sequence ID" value="OGY16354.1"/>
    <property type="molecule type" value="Genomic_DNA"/>
</dbReference>
<feature type="compositionally biased region" description="Basic and acidic residues" evidence="11">
    <location>
        <begin position="114"/>
        <end position="138"/>
    </location>
</feature>
<dbReference type="InterPro" id="IPR036394">
    <property type="entry name" value="Ribosomal_uL22_sf"/>
</dbReference>
<dbReference type="GO" id="GO:0006412">
    <property type="term" value="P:translation"/>
    <property type="evidence" value="ECO:0007669"/>
    <property type="project" value="UniProtKB-UniRule"/>
</dbReference>
<evidence type="ECO:0000256" key="1">
    <source>
        <dbReference type="ARBA" id="ARBA00009451"/>
    </source>
</evidence>
<accession>A0A1G1VLY5</accession>
<sequence length="148" mass="16973">MLIKAEQKYIRMSPRKVRLVVDAIRGLKPKEALDQLMFMHKRAAVPVGKTIKQAMANAVKNLNIEEESLVFKSIEVGEGPTFKRWNAVSRGRAHQILKRTSHIKVILNSEAPKEIQEVDKPRKVTKPERKRASVESTKRHSARKRTTK</sequence>
<dbReference type="InterPro" id="IPR001063">
    <property type="entry name" value="Ribosomal_uL22"/>
</dbReference>
<comment type="caution">
    <text evidence="12">The sequence shown here is derived from an EMBL/GenBank/DDBJ whole genome shotgun (WGS) entry which is preliminary data.</text>
</comment>
<evidence type="ECO:0000256" key="7">
    <source>
        <dbReference type="HAMAP-Rule" id="MF_01331"/>
    </source>
</evidence>
<evidence type="ECO:0000256" key="9">
    <source>
        <dbReference type="RuleBase" id="RU004006"/>
    </source>
</evidence>
<dbReference type="GO" id="GO:0022625">
    <property type="term" value="C:cytosolic large ribosomal subunit"/>
    <property type="evidence" value="ECO:0007669"/>
    <property type="project" value="TreeGrafter"/>
</dbReference>
<comment type="function">
    <text evidence="7 10">This protein binds specifically to 23S rRNA; its binding is stimulated by other ribosomal proteins, e.g., L4, L17, and L20. It is important during the early stages of 50S assembly. It makes multiple contacts with different domains of the 23S rRNA in the assembled 50S subunit and ribosome.</text>
</comment>
<comment type="function">
    <text evidence="7">The globular domain of the protein is located near the polypeptide exit tunnel on the outside of the subunit, while an extended beta-hairpin is found that lines the wall of the exit tunnel in the center of the 70S ribosome.</text>
</comment>
<dbReference type="Proteomes" id="UP000179069">
    <property type="component" value="Unassembled WGS sequence"/>
</dbReference>
<protein>
    <recommendedName>
        <fullName evidence="6 7">Large ribosomal subunit protein uL22</fullName>
    </recommendedName>
</protein>
<dbReference type="HAMAP" id="MF_01331_B">
    <property type="entry name" value="Ribosomal_uL22_B"/>
    <property type="match status" value="1"/>
</dbReference>
<gene>
    <name evidence="7" type="primary">rplV</name>
    <name evidence="12" type="ORF">A2785_00170</name>
</gene>
<dbReference type="AlphaFoldDB" id="A0A1G1VLY5"/>
<keyword evidence="4 7" id="KW-0689">Ribosomal protein</keyword>
<evidence type="ECO:0000256" key="2">
    <source>
        <dbReference type="ARBA" id="ARBA00022730"/>
    </source>
</evidence>
<dbReference type="Gene3D" id="3.90.470.10">
    <property type="entry name" value="Ribosomal protein L22/L17"/>
    <property type="match status" value="1"/>
</dbReference>
<evidence type="ECO:0000256" key="3">
    <source>
        <dbReference type="ARBA" id="ARBA00022884"/>
    </source>
</evidence>
<evidence type="ECO:0000313" key="13">
    <source>
        <dbReference type="Proteomes" id="UP000179069"/>
    </source>
</evidence>
<dbReference type="Pfam" id="PF00237">
    <property type="entry name" value="Ribosomal_L22"/>
    <property type="match status" value="1"/>
</dbReference>
<feature type="region of interest" description="Disordered" evidence="11">
    <location>
        <begin position="114"/>
        <end position="148"/>
    </location>
</feature>
<name>A0A1G1VLY5_9BACT</name>
<dbReference type="InterPro" id="IPR005727">
    <property type="entry name" value="Ribosomal_uL22_bac/chlpt-type"/>
</dbReference>
<organism evidence="12 13">
    <name type="scientific">Candidatus Chisholmbacteria bacterium RIFCSPHIGHO2_01_FULL_49_18</name>
    <dbReference type="NCBI Taxonomy" id="1797590"/>
    <lineage>
        <taxon>Bacteria</taxon>
        <taxon>Candidatus Chisholmiibacteriota</taxon>
    </lineage>
</organism>
<evidence type="ECO:0000256" key="5">
    <source>
        <dbReference type="ARBA" id="ARBA00023274"/>
    </source>
</evidence>
<dbReference type="SUPFAM" id="SSF54843">
    <property type="entry name" value="Ribosomal protein L22"/>
    <property type="match status" value="1"/>
</dbReference>
<dbReference type="PANTHER" id="PTHR13501">
    <property type="entry name" value="CHLOROPLAST 50S RIBOSOMAL PROTEIN L22-RELATED"/>
    <property type="match status" value="1"/>
</dbReference>
<dbReference type="InterPro" id="IPR047867">
    <property type="entry name" value="Ribosomal_uL22_bac/org-type"/>
</dbReference>
<evidence type="ECO:0000313" key="12">
    <source>
        <dbReference type="EMBL" id="OGY16354.1"/>
    </source>
</evidence>
<dbReference type="PANTHER" id="PTHR13501:SF8">
    <property type="entry name" value="LARGE RIBOSOMAL SUBUNIT PROTEIN UL22M"/>
    <property type="match status" value="1"/>
</dbReference>
<dbReference type="GO" id="GO:0003735">
    <property type="term" value="F:structural constituent of ribosome"/>
    <property type="evidence" value="ECO:0007669"/>
    <property type="project" value="InterPro"/>
</dbReference>
<evidence type="ECO:0000256" key="8">
    <source>
        <dbReference type="RuleBase" id="RU004005"/>
    </source>
</evidence>
<keyword evidence="2 7" id="KW-0699">rRNA-binding</keyword>
<dbReference type="NCBIfam" id="TIGR01044">
    <property type="entry name" value="rplV_bact"/>
    <property type="match status" value="1"/>
</dbReference>